<keyword evidence="1" id="KW-0732">Signal</keyword>
<evidence type="ECO:0000256" key="1">
    <source>
        <dbReference type="SAM" id="SignalP"/>
    </source>
</evidence>
<comment type="caution">
    <text evidence="3">The sequence shown here is derived from an EMBL/GenBank/DDBJ whole genome shotgun (WGS) entry which is preliminary data.</text>
</comment>
<reference evidence="3" key="1">
    <citation type="submission" date="2022-12" db="EMBL/GenBank/DDBJ databases">
        <title>Draft genome assemblies for two species of Escallonia (Escalloniales).</title>
        <authorList>
            <person name="Chanderbali A."/>
            <person name="Dervinis C."/>
            <person name="Anghel I."/>
            <person name="Soltis D."/>
            <person name="Soltis P."/>
            <person name="Zapata F."/>
        </authorList>
    </citation>
    <scope>NUCLEOTIDE SEQUENCE</scope>
    <source>
        <strain evidence="3">UCBG64.0493</strain>
        <tissue evidence="3">Leaf</tissue>
    </source>
</reference>
<organism evidence="3 4">
    <name type="scientific">Escallonia herrerae</name>
    <dbReference type="NCBI Taxonomy" id="1293975"/>
    <lineage>
        <taxon>Eukaryota</taxon>
        <taxon>Viridiplantae</taxon>
        <taxon>Streptophyta</taxon>
        <taxon>Embryophyta</taxon>
        <taxon>Tracheophyta</taxon>
        <taxon>Spermatophyta</taxon>
        <taxon>Magnoliopsida</taxon>
        <taxon>eudicotyledons</taxon>
        <taxon>Gunneridae</taxon>
        <taxon>Pentapetalae</taxon>
        <taxon>asterids</taxon>
        <taxon>campanulids</taxon>
        <taxon>Escalloniales</taxon>
        <taxon>Escalloniaceae</taxon>
        <taxon>Escallonia</taxon>
    </lineage>
</organism>
<keyword evidence="4" id="KW-1185">Reference proteome</keyword>
<dbReference type="Pfam" id="PF05018">
    <property type="entry name" value="CFA20_dom"/>
    <property type="match status" value="1"/>
</dbReference>
<proteinExistence type="predicted"/>
<dbReference type="AlphaFoldDB" id="A0AA89B2F4"/>
<dbReference type="PANTHER" id="PTHR12458">
    <property type="entry name" value="ORF PROTEIN"/>
    <property type="match status" value="1"/>
</dbReference>
<evidence type="ECO:0000259" key="2">
    <source>
        <dbReference type="Pfam" id="PF05018"/>
    </source>
</evidence>
<gene>
    <name evidence="3" type="ORF">RJ639_047540</name>
</gene>
<protein>
    <recommendedName>
        <fullName evidence="2">CFA20 domain-containing protein</fullName>
    </recommendedName>
</protein>
<sequence length="228" mass="26516">NTTMQSHSLCLMSLAVVNGQVKRMQDDDIQSNVLEIVGSNVQSTYITCPADPAATLGIKLPFLVMIVKNVKKYFTFEIQVLDDKNVRRRFRASNYQVLLQLKDHFSFQAVTRVKPFICTMPFRLDEGWNQIQLNLADYTRRAYGTNYVETLRVQVHANCRLRRIYFADRLYSEEELPPEFKLYLPMLVHLWCLNCRKHDAFAEIDNQVTGVELALQARQAFICLQGHY</sequence>
<feature type="non-terminal residue" evidence="3">
    <location>
        <position position="1"/>
    </location>
</feature>
<feature type="domain" description="CFA20" evidence="2">
    <location>
        <begin position="5"/>
        <end position="183"/>
    </location>
</feature>
<feature type="signal peptide" evidence="1">
    <location>
        <begin position="1"/>
        <end position="19"/>
    </location>
</feature>
<dbReference type="Proteomes" id="UP001188597">
    <property type="component" value="Unassembled WGS sequence"/>
</dbReference>
<evidence type="ECO:0000313" key="4">
    <source>
        <dbReference type="Proteomes" id="UP001188597"/>
    </source>
</evidence>
<name>A0AA89B2F4_9ASTE</name>
<feature type="chain" id="PRO_5041650210" description="CFA20 domain-containing protein" evidence="1">
    <location>
        <begin position="20"/>
        <end position="228"/>
    </location>
</feature>
<evidence type="ECO:0000313" key="3">
    <source>
        <dbReference type="EMBL" id="KAK3022562.1"/>
    </source>
</evidence>
<dbReference type="InterPro" id="IPR040441">
    <property type="entry name" value="CFA20/CFAP20DC"/>
</dbReference>
<dbReference type="InterPro" id="IPR007714">
    <property type="entry name" value="CFA20_dom"/>
</dbReference>
<accession>A0AA89B2F4</accession>
<dbReference type="EMBL" id="JAVXUP010000704">
    <property type="protein sequence ID" value="KAK3022562.1"/>
    <property type="molecule type" value="Genomic_DNA"/>
</dbReference>